<protein>
    <submittedName>
        <fullName evidence="2">Uncharacterized protein</fullName>
    </submittedName>
</protein>
<gene>
    <name evidence="2" type="ORF">N7532_002592</name>
</gene>
<comment type="caution">
    <text evidence="2">The sequence shown here is derived from an EMBL/GenBank/DDBJ whole genome shotgun (WGS) entry which is preliminary data.</text>
</comment>
<feature type="region of interest" description="Disordered" evidence="1">
    <location>
        <begin position="161"/>
        <end position="202"/>
    </location>
</feature>
<dbReference type="EMBL" id="JAPQKI010000003">
    <property type="protein sequence ID" value="KAJ5109947.1"/>
    <property type="molecule type" value="Genomic_DNA"/>
</dbReference>
<evidence type="ECO:0000256" key="1">
    <source>
        <dbReference type="SAM" id="MobiDB-lite"/>
    </source>
</evidence>
<dbReference type="AlphaFoldDB" id="A0A9W9G0S0"/>
<name>A0A9W9G0S0_9EURO</name>
<accession>A0A9W9G0S0</accession>
<evidence type="ECO:0000313" key="3">
    <source>
        <dbReference type="Proteomes" id="UP001149074"/>
    </source>
</evidence>
<reference evidence="2" key="1">
    <citation type="submission" date="2022-11" db="EMBL/GenBank/DDBJ databases">
        <authorList>
            <person name="Petersen C."/>
        </authorList>
    </citation>
    <scope>NUCLEOTIDE SEQUENCE</scope>
    <source>
        <strain evidence="2">IBT 30761</strain>
    </source>
</reference>
<dbReference type="Proteomes" id="UP001149074">
    <property type="component" value="Unassembled WGS sequence"/>
</dbReference>
<feature type="compositionally biased region" description="Polar residues" evidence="1">
    <location>
        <begin position="177"/>
        <end position="186"/>
    </location>
</feature>
<sequence length="365" mass="42753">MSQTNIPGKTRPHLESLPREILQSIFLHSLEVNLPRASAHLSRALSNQLLYTWLIRLAFSSTNPGSREDFFTSDFLPPPLDFWSLSWEDRQQLQTALLTCRWCTLPLIRKCQREYVHHAIRRKCGDLAFAPEDRELLHRLDSRFENLAECDNAAEGRRGKGDLVIPAQLQQKRHSTNDPNQNQTDRTPSEPTQPPEETTHPDHKLSIWLQIGAIQIRPQNEIYLENNLYRLPSSQILKPGRIPNKLLRRPWSDAQFEFLTLLAQDFYLDEDEHEAERSALITTRLIRKRRIEPFKRLLRMYFRSANCRVPARWPLLPEHFEAIMRFGVGNGDPFAGVVLEERWGDIPVEVKEDLVRYFGRYEEFL</sequence>
<dbReference type="OrthoDB" id="4167490at2759"/>
<keyword evidence="3" id="KW-1185">Reference proteome</keyword>
<proteinExistence type="predicted"/>
<reference evidence="2" key="2">
    <citation type="journal article" date="2023" name="IMA Fungus">
        <title>Comparative genomic study of the Penicillium genus elucidates a diverse pangenome and 15 lateral gene transfer events.</title>
        <authorList>
            <person name="Petersen C."/>
            <person name="Sorensen T."/>
            <person name="Nielsen M.R."/>
            <person name="Sondergaard T.E."/>
            <person name="Sorensen J.L."/>
            <person name="Fitzpatrick D.A."/>
            <person name="Frisvad J.C."/>
            <person name="Nielsen K.L."/>
        </authorList>
    </citation>
    <scope>NUCLEOTIDE SEQUENCE</scope>
    <source>
        <strain evidence="2">IBT 30761</strain>
    </source>
</reference>
<dbReference type="GeneID" id="81354065"/>
<organism evidence="2 3">
    <name type="scientific">Penicillium argentinense</name>
    <dbReference type="NCBI Taxonomy" id="1131581"/>
    <lineage>
        <taxon>Eukaryota</taxon>
        <taxon>Fungi</taxon>
        <taxon>Dikarya</taxon>
        <taxon>Ascomycota</taxon>
        <taxon>Pezizomycotina</taxon>
        <taxon>Eurotiomycetes</taxon>
        <taxon>Eurotiomycetidae</taxon>
        <taxon>Eurotiales</taxon>
        <taxon>Aspergillaceae</taxon>
        <taxon>Penicillium</taxon>
    </lineage>
</organism>
<dbReference type="RefSeq" id="XP_056478058.1">
    <property type="nucleotide sequence ID" value="XM_056615086.1"/>
</dbReference>
<evidence type="ECO:0000313" key="2">
    <source>
        <dbReference type="EMBL" id="KAJ5109947.1"/>
    </source>
</evidence>